<evidence type="ECO:0000256" key="1">
    <source>
        <dbReference type="ARBA" id="ARBA00004496"/>
    </source>
</evidence>
<proteinExistence type="inferred from homology"/>
<dbReference type="InterPro" id="IPR001278">
    <property type="entry name" value="Arg-tRNA-ligase"/>
</dbReference>
<dbReference type="FunFam" id="3.40.50.620:FF:000116">
    <property type="entry name" value="Arginine--tRNA ligase"/>
    <property type="match status" value="1"/>
</dbReference>
<keyword evidence="8 13" id="KW-0067">ATP-binding</keyword>
<evidence type="ECO:0000256" key="6">
    <source>
        <dbReference type="ARBA" id="ARBA00022598"/>
    </source>
</evidence>
<dbReference type="PANTHER" id="PTHR11956:SF5">
    <property type="entry name" value="ARGININE--TRNA LIGASE, CYTOPLASMIC"/>
    <property type="match status" value="1"/>
</dbReference>
<dbReference type="STRING" id="1537102.L0AZZ1"/>
<dbReference type="Pfam" id="PF03485">
    <property type="entry name" value="Arg_tRNA_synt_N"/>
    <property type="match status" value="1"/>
</dbReference>
<evidence type="ECO:0000313" key="17">
    <source>
        <dbReference type="Proteomes" id="UP000031512"/>
    </source>
</evidence>
<dbReference type="InterPro" id="IPR001412">
    <property type="entry name" value="aa-tRNA-synth_I_CS"/>
</dbReference>
<dbReference type="KEGG" id="beq:BEWA_005850"/>
<evidence type="ECO:0000256" key="12">
    <source>
        <dbReference type="ARBA" id="ARBA00049339"/>
    </source>
</evidence>
<evidence type="ECO:0000256" key="13">
    <source>
        <dbReference type="RuleBase" id="RU363038"/>
    </source>
</evidence>
<evidence type="ECO:0000256" key="10">
    <source>
        <dbReference type="ARBA" id="ARBA00023146"/>
    </source>
</evidence>
<comment type="subcellular location">
    <subcellularLocation>
        <location evidence="1">Cytoplasm</location>
    </subcellularLocation>
</comment>
<feature type="domain" description="DALR anticodon binding" evidence="14">
    <location>
        <begin position="470"/>
        <end position="584"/>
    </location>
</feature>
<dbReference type="RefSeq" id="XP_004830843.1">
    <property type="nucleotide sequence ID" value="XM_004830786.1"/>
</dbReference>
<dbReference type="SUPFAM" id="SSF55190">
    <property type="entry name" value="Arginyl-tRNA synthetase (ArgRS), N-terminal 'additional' domain"/>
    <property type="match status" value="1"/>
</dbReference>
<dbReference type="HAMAP" id="MF_00123">
    <property type="entry name" value="Arg_tRNA_synth"/>
    <property type="match status" value="1"/>
</dbReference>
<dbReference type="InterPro" id="IPR036695">
    <property type="entry name" value="Arg-tRNA-synth_N_sf"/>
</dbReference>
<dbReference type="EMBL" id="CP001670">
    <property type="protein sequence ID" value="AFZ81177.1"/>
    <property type="molecule type" value="Genomic_DNA"/>
</dbReference>
<dbReference type="AlphaFoldDB" id="L0AZZ1"/>
<dbReference type="SUPFAM" id="SSF52374">
    <property type="entry name" value="Nucleotidylyl transferase"/>
    <property type="match status" value="1"/>
</dbReference>
<keyword evidence="9 13" id="KW-0648">Protein biosynthesis</keyword>
<dbReference type="Gene3D" id="3.40.50.620">
    <property type="entry name" value="HUPs"/>
    <property type="match status" value="1"/>
</dbReference>
<evidence type="ECO:0000259" key="14">
    <source>
        <dbReference type="SMART" id="SM00836"/>
    </source>
</evidence>
<evidence type="ECO:0000256" key="4">
    <source>
        <dbReference type="ARBA" id="ARBA00012837"/>
    </source>
</evidence>
<keyword evidence="17" id="KW-1185">Reference proteome</keyword>
<dbReference type="GO" id="GO:0005737">
    <property type="term" value="C:cytoplasm"/>
    <property type="evidence" value="ECO:0007669"/>
    <property type="project" value="UniProtKB-SubCell"/>
</dbReference>
<evidence type="ECO:0000259" key="15">
    <source>
        <dbReference type="SMART" id="SM01016"/>
    </source>
</evidence>
<dbReference type="SMART" id="SM00836">
    <property type="entry name" value="DALR_1"/>
    <property type="match status" value="1"/>
</dbReference>
<dbReference type="PROSITE" id="PS00178">
    <property type="entry name" value="AA_TRNA_LIGASE_I"/>
    <property type="match status" value="1"/>
</dbReference>
<accession>L0AZZ1</accession>
<evidence type="ECO:0000256" key="9">
    <source>
        <dbReference type="ARBA" id="ARBA00022917"/>
    </source>
</evidence>
<dbReference type="FunFam" id="1.10.730.10:FF:000006">
    <property type="entry name" value="Arginyl-tRNA synthetase 2, mitochondrial"/>
    <property type="match status" value="1"/>
</dbReference>
<keyword evidence="5" id="KW-0963">Cytoplasm</keyword>
<dbReference type="Gene3D" id="1.10.730.10">
    <property type="entry name" value="Isoleucyl-tRNA Synthetase, Domain 1"/>
    <property type="match status" value="1"/>
</dbReference>
<dbReference type="PANTHER" id="PTHR11956">
    <property type="entry name" value="ARGINYL-TRNA SYNTHETASE"/>
    <property type="match status" value="1"/>
</dbReference>
<keyword evidence="7 13" id="KW-0547">Nucleotide-binding</keyword>
<dbReference type="Pfam" id="PF00750">
    <property type="entry name" value="tRNA-synt_1d"/>
    <property type="match status" value="1"/>
</dbReference>
<dbReference type="VEuPathDB" id="PiroplasmaDB:BEWA_005850"/>
<dbReference type="SUPFAM" id="SSF47323">
    <property type="entry name" value="Anticodon-binding domain of a subclass of class I aminoacyl-tRNA synthetases"/>
    <property type="match status" value="1"/>
</dbReference>
<dbReference type="OrthoDB" id="68056at2759"/>
<dbReference type="CDD" id="cd00671">
    <property type="entry name" value="ArgRS_core"/>
    <property type="match status" value="1"/>
</dbReference>
<evidence type="ECO:0000256" key="3">
    <source>
        <dbReference type="ARBA" id="ARBA00011245"/>
    </source>
</evidence>
<dbReference type="PRINTS" id="PR01038">
    <property type="entry name" value="TRNASYNTHARG"/>
</dbReference>
<dbReference type="GeneID" id="15804672"/>
<dbReference type="EC" id="6.1.1.19" evidence="4"/>
<reference evidence="16 17" key="1">
    <citation type="journal article" date="2012" name="BMC Genomics">
        <title>Comparative genomic analysis and phylogenetic position of Theileria equi.</title>
        <authorList>
            <person name="Kappmeyer L.S."/>
            <person name="Thiagarajan M."/>
            <person name="Herndon D.R."/>
            <person name="Ramsay J.D."/>
            <person name="Caler E."/>
            <person name="Djikeng A."/>
            <person name="Gillespie J.J."/>
            <person name="Lau A.O."/>
            <person name="Roalson E.H."/>
            <person name="Silva J.C."/>
            <person name="Silva M.G."/>
            <person name="Suarez C.E."/>
            <person name="Ueti M.W."/>
            <person name="Nene V.M."/>
            <person name="Mealey R.H."/>
            <person name="Knowles D.P."/>
            <person name="Brayton K.A."/>
        </authorList>
    </citation>
    <scope>NUCLEOTIDE SEQUENCE [LARGE SCALE GENOMIC DNA]</scope>
    <source>
        <strain evidence="16 17">WA</strain>
    </source>
</reference>
<evidence type="ECO:0000313" key="16">
    <source>
        <dbReference type="EMBL" id="AFZ81177.1"/>
    </source>
</evidence>
<dbReference type="InterPro" id="IPR008909">
    <property type="entry name" value="DALR_anticod-bd"/>
</dbReference>
<evidence type="ECO:0000256" key="7">
    <source>
        <dbReference type="ARBA" id="ARBA00022741"/>
    </source>
</evidence>
<comment type="subunit">
    <text evidence="3">Monomer.</text>
</comment>
<dbReference type="NCBIfam" id="TIGR00456">
    <property type="entry name" value="argS"/>
    <property type="match status" value="1"/>
</dbReference>
<keyword evidence="10 13" id="KW-0030">Aminoacyl-tRNA synthetase</keyword>
<evidence type="ECO:0000256" key="5">
    <source>
        <dbReference type="ARBA" id="ARBA00022490"/>
    </source>
</evidence>
<dbReference type="GO" id="GO:0006420">
    <property type="term" value="P:arginyl-tRNA aminoacylation"/>
    <property type="evidence" value="ECO:0007669"/>
    <property type="project" value="InterPro"/>
</dbReference>
<comment type="similarity">
    <text evidence="2 13">Belongs to the class-I aminoacyl-tRNA synthetase family.</text>
</comment>
<name>L0AZZ1_THEEQ</name>
<evidence type="ECO:0000256" key="2">
    <source>
        <dbReference type="ARBA" id="ARBA00005594"/>
    </source>
</evidence>
<sequence>MRIIQNYVRDLLSSAIAKCSTAEIVQEFAKHPNVSVAKPKFGDYQWNDALSLFKLAKDSLTVGSPKELAELVKENIEKTAFSSVNVSPQGFLTFVFSKEWIEEEIKSLAINGVKPSKLLNGVKVGIDFSSPNIAKEMHVGHLRSTIIGDSIARILEFHGYEVFRINHLGDWGTQFGMLIEYMYEKYPDFLTSMPSISDLTKFYKEAKLRMDTDEEFKKKSRSRVVKLQSGDKDSRMVWKVICDLSMEAFNEIYKRLDIKFEVYGESFYNDFIPDVVKELKEKGIAEDSQGAIVVFTDVSPAPLMLVKSDGGYGYDTTDMACIRYRIQELKCDWVIYVTDVGQAEHFAKIFKAARDAGWADHENKRVRLDHVGFGMILNDFGEKFKTRSGETVKLVDLLDVAVERASAELEKRLQNQTEDDLDAQSDLKGVSETLGYGAVKYYDLNRSILSNYKFSFDSMLDPRGNTAVYLLYAYARICAIFRKSGINFEELDISALSVSHTTEIALAKCILKFPAVLDTILKDLAVNRLTEYLYDISCQFSAFYTQCKVVGDSEQNSRLILCHCTRMIMKTCFNLIGIKPLERI</sequence>
<dbReference type="eggNOG" id="KOG4426">
    <property type="taxonomic scope" value="Eukaryota"/>
</dbReference>
<keyword evidence="6 13" id="KW-0436">Ligase</keyword>
<dbReference type="GO" id="GO:0004814">
    <property type="term" value="F:arginine-tRNA ligase activity"/>
    <property type="evidence" value="ECO:0007669"/>
    <property type="project" value="UniProtKB-EC"/>
</dbReference>
<protein>
    <recommendedName>
        <fullName evidence="4">arginine--tRNA ligase</fullName>
        <ecNumber evidence="4">6.1.1.19</ecNumber>
    </recommendedName>
    <alternativeName>
        <fullName evidence="11">Arginyl-tRNA synthetase</fullName>
    </alternativeName>
</protein>
<dbReference type="Pfam" id="PF05746">
    <property type="entry name" value="DALR_1"/>
    <property type="match status" value="1"/>
</dbReference>
<dbReference type="Gene3D" id="3.30.1360.70">
    <property type="entry name" value="Arginyl tRNA synthetase N-terminal domain"/>
    <property type="match status" value="1"/>
</dbReference>
<dbReference type="SMART" id="SM01016">
    <property type="entry name" value="Arg_tRNA_synt_N"/>
    <property type="match status" value="1"/>
</dbReference>
<dbReference type="InterPro" id="IPR014729">
    <property type="entry name" value="Rossmann-like_a/b/a_fold"/>
</dbReference>
<dbReference type="InterPro" id="IPR005148">
    <property type="entry name" value="Arg-tRNA-synth_N"/>
</dbReference>
<evidence type="ECO:0000256" key="11">
    <source>
        <dbReference type="ARBA" id="ARBA00033033"/>
    </source>
</evidence>
<feature type="domain" description="Arginyl tRNA synthetase N-terminal" evidence="15">
    <location>
        <begin position="6"/>
        <end position="96"/>
    </location>
</feature>
<dbReference type="InterPro" id="IPR009080">
    <property type="entry name" value="tRNAsynth_Ia_anticodon-bd"/>
</dbReference>
<dbReference type="GO" id="GO:0005524">
    <property type="term" value="F:ATP binding"/>
    <property type="evidence" value="ECO:0007669"/>
    <property type="project" value="UniProtKB-KW"/>
</dbReference>
<dbReference type="InterPro" id="IPR035684">
    <property type="entry name" value="ArgRS_core"/>
</dbReference>
<comment type="catalytic activity">
    <reaction evidence="12">
        <text>tRNA(Arg) + L-arginine + ATP = L-arginyl-tRNA(Arg) + AMP + diphosphate</text>
        <dbReference type="Rhea" id="RHEA:20301"/>
        <dbReference type="Rhea" id="RHEA-COMP:9658"/>
        <dbReference type="Rhea" id="RHEA-COMP:9673"/>
        <dbReference type="ChEBI" id="CHEBI:30616"/>
        <dbReference type="ChEBI" id="CHEBI:32682"/>
        <dbReference type="ChEBI" id="CHEBI:33019"/>
        <dbReference type="ChEBI" id="CHEBI:78442"/>
        <dbReference type="ChEBI" id="CHEBI:78513"/>
        <dbReference type="ChEBI" id="CHEBI:456215"/>
        <dbReference type="EC" id="6.1.1.19"/>
    </reaction>
</comment>
<organism evidence="16 17">
    <name type="scientific">Theileria equi strain WA</name>
    <dbReference type="NCBI Taxonomy" id="1537102"/>
    <lineage>
        <taxon>Eukaryota</taxon>
        <taxon>Sar</taxon>
        <taxon>Alveolata</taxon>
        <taxon>Apicomplexa</taxon>
        <taxon>Aconoidasida</taxon>
        <taxon>Piroplasmida</taxon>
        <taxon>Theileriidae</taxon>
        <taxon>Theileria</taxon>
    </lineage>
</organism>
<evidence type="ECO:0000256" key="8">
    <source>
        <dbReference type="ARBA" id="ARBA00022840"/>
    </source>
</evidence>
<gene>
    <name evidence="16" type="ORF">BEWA_005850</name>
</gene>
<dbReference type="Proteomes" id="UP000031512">
    <property type="component" value="Chromosome 3"/>
</dbReference>